<keyword evidence="2" id="KW-1133">Transmembrane helix</keyword>
<feature type="compositionally biased region" description="Low complexity" evidence="1">
    <location>
        <begin position="293"/>
        <end position="306"/>
    </location>
</feature>
<feature type="compositionally biased region" description="Pro residues" evidence="1">
    <location>
        <begin position="257"/>
        <end position="268"/>
    </location>
</feature>
<dbReference type="Pfam" id="PF13413">
    <property type="entry name" value="HTH_25"/>
    <property type="match status" value="1"/>
</dbReference>
<evidence type="ECO:0000313" key="5">
    <source>
        <dbReference type="Proteomes" id="UP000253250"/>
    </source>
</evidence>
<dbReference type="SUPFAM" id="SSF47413">
    <property type="entry name" value="lambda repressor-like DNA-binding domains"/>
    <property type="match status" value="1"/>
</dbReference>
<dbReference type="PANTHER" id="PTHR34475">
    <property type="match status" value="1"/>
</dbReference>
<evidence type="ECO:0000256" key="2">
    <source>
        <dbReference type="SAM" id="Phobius"/>
    </source>
</evidence>
<dbReference type="PANTHER" id="PTHR34475:SF1">
    <property type="entry name" value="CYTOSKELETON PROTEIN RODZ"/>
    <property type="match status" value="1"/>
</dbReference>
<evidence type="ECO:0000313" key="4">
    <source>
        <dbReference type="EMBL" id="RCN59152.1"/>
    </source>
</evidence>
<feature type="domain" description="HTH cro/C1-type" evidence="3">
    <location>
        <begin position="85"/>
        <end position="145"/>
    </location>
</feature>
<evidence type="ECO:0000256" key="1">
    <source>
        <dbReference type="SAM" id="MobiDB-lite"/>
    </source>
</evidence>
<dbReference type="PROSITE" id="PS50943">
    <property type="entry name" value="HTH_CROC1"/>
    <property type="match status" value="1"/>
</dbReference>
<dbReference type="InterPro" id="IPR025194">
    <property type="entry name" value="RodZ-like_C"/>
</dbReference>
<reference evidence="4 5" key="1">
    <citation type="submission" date="2018-02" db="EMBL/GenBank/DDBJ databases">
        <title>Insights into the biology of acidophilic members of the Acidiferrobacteraceae family derived from comparative genomic analyses.</title>
        <authorList>
            <person name="Issotta F."/>
            <person name="Thyssen C."/>
            <person name="Mena C."/>
            <person name="Moya A."/>
            <person name="Bellenberg S."/>
            <person name="Sproer C."/>
            <person name="Covarrubias P.C."/>
            <person name="Sand W."/>
            <person name="Quatrini R."/>
            <person name="Vera M."/>
        </authorList>
    </citation>
    <scope>NUCLEOTIDE SEQUENCE [LARGE SCALE GENOMIC DNA]</scope>
    <source>
        <strain evidence="5">m-1</strain>
    </source>
</reference>
<dbReference type="InterPro" id="IPR001387">
    <property type="entry name" value="Cro/C1-type_HTH"/>
</dbReference>
<dbReference type="CDD" id="cd00093">
    <property type="entry name" value="HTH_XRE"/>
    <property type="match status" value="1"/>
</dbReference>
<proteinExistence type="predicted"/>
<feature type="transmembrane region" description="Helical" evidence="2">
    <location>
        <begin position="176"/>
        <end position="195"/>
    </location>
</feature>
<feature type="region of interest" description="Disordered" evidence="1">
    <location>
        <begin position="281"/>
        <end position="325"/>
    </location>
</feature>
<evidence type="ECO:0000259" key="3">
    <source>
        <dbReference type="PROSITE" id="PS50943"/>
    </source>
</evidence>
<dbReference type="EMBL" id="PSYR01000001">
    <property type="protein sequence ID" value="RCN59152.1"/>
    <property type="molecule type" value="Genomic_DNA"/>
</dbReference>
<name>A0A368HIE8_9GAMM</name>
<keyword evidence="5" id="KW-1185">Reference proteome</keyword>
<feature type="region of interest" description="Disordered" evidence="1">
    <location>
        <begin position="148"/>
        <end position="167"/>
    </location>
</feature>
<sequence length="422" mass="43918">MRAPRAILRNTWRAHAVRTPCSSGFVSGRLWGIPGSSITAQRACSRAIAIAVRRKRSCSGSVRAGSVDIEGAANGEAPVSPGARLRAARERAGWSVEQVAQRLRLSPSQIVALESGRREDLPPAAYIRGYLRNYAQLLGLDPQEFAKARASDEGGPPPLPAGHGPAPAPRMRLGPVLYGLFLVAVVAGVVVWHAHRHKHVVAPAPSPATAPVTGVLPPRLTNLTAMRNRSGELRTFPLGAPAGHRPSPPAAVSRTPYPRPRPTPAPIPPAIVAQAAIAPHGPASVTAPTGRSPAPAAIGKGAAAPAHRQVAPERPSVSTGVSRSPIAVPSPGGLVSLPQGHHYVGLRISASDAPVRVSVRDARGVRLMAGRIAVGHAVTLMGRAPFRLTLSRSRGVAVTVGGHAIALPRAHRGRNLRVTVDP</sequence>
<dbReference type="SMART" id="SM00530">
    <property type="entry name" value="HTH_XRE"/>
    <property type="match status" value="1"/>
</dbReference>
<feature type="region of interest" description="Disordered" evidence="1">
    <location>
        <begin position="234"/>
        <end position="268"/>
    </location>
</feature>
<keyword evidence="2" id="KW-0812">Transmembrane</keyword>
<comment type="caution">
    <text evidence="4">The sequence shown here is derived from an EMBL/GenBank/DDBJ whole genome shotgun (WGS) entry which is preliminary data.</text>
</comment>
<organism evidence="4 5">
    <name type="scientific">Acidiferrobacter thiooxydans</name>
    <dbReference type="NCBI Taxonomy" id="163359"/>
    <lineage>
        <taxon>Bacteria</taxon>
        <taxon>Pseudomonadati</taxon>
        <taxon>Pseudomonadota</taxon>
        <taxon>Gammaproteobacteria</taxon>
        <taxon>Acidiferrobacterales</taxon>
        <taxon>Acidiferrobacteraceae</taxon>
        <taxon>Acidiferrobacter</taxon>
    </lineage>
</organism>
<keyword evidence="2" id="KW-0472">Membrane</keyword>
<dbReference type="Gene3D" id="1.10.260.40">
    <property type="entry name" value="lambda repressor-like DNA-binding domains"/>
    <property type="match status" value="1"/>
</dbReference>
<gene>
    <name evidence="4" type="ORF">C4900_05370</name>
</gene>
<protein>
    <submittedName>
        <fullName evidence="4">DUF4115 domain-containing protein</fullName>
    </submittedName>
</protein>
<dbReference type="GO" id="GO:0003677">
    <property type="term" value="F:DNA binding"/>
    <property type="evidence" value="ECO:0007669"/>
    <property type="project" value="InterPro"/>
</dbReference>
<dbReference type="InterPro" id="IPR050400">
    <property type="entry name" value="Bact_Cytoskel_RodZ"/>
</dbReference>
<dbReference type="Pfam" id="PF13464">
    <property type="entry name" value="RodZ_C"/>
    <property type="match status" value="1"/>
</dbReference>
<dbReference type="Proteomes" id="UP000253250">
    <property type="component" value="Unassembled WGS sequence"/>
</dbReference>
<accession>A0A368HIE8</accession>
<dbReference type="AlphaFoldDB" id="A0A368HIE8"/>
<dbReference type="InterPro" id="IPR010982">
    <property type="entry name" value="Lambda_DNA-bd_dom_sf"/>
</dbReference>